<protein>
    <submittedName>
        <fullName evidence="8">Cytochrome b/b6 domain-containing protein</fullName>
    </submittedName>
</protein>
<feature type="transmembrane region" description="Helical" evidence="6">
    <location>
        <begin position="102"/>
        <end position="125"/>
    </location>
</feature>
<reference evidence="8 9" key="1">
    <citation type="submission" date="2023-08" db="EMBL/GenBank/DDBJ databases">
        <title>Pleionea litopenaei sp. nov., isolated from stomach of juvenile Litopenaeus vannamei.</title>
        <authorList>
            <person name="Rho A.M."/>
            <person name="Hwang C.Y."/>
        </authorList>
    </citation>
    <scope>NUCLEOTIDE SEQUENCE [LARGE SCALE GENOMIC DNA]</scope>
    <source>
        <strain evidence="8 9">HL-JVS1</strain>
    </source>
</reference>
<evidence type="ECO:0000256" key="6">
    <source>
        <dbReference type="SAM" id="Phobius"/>
    </source>
</evidence>
<name>A0AA51RSS2_9GAMM</name>
<evidence type="ECO:0000256" key="4">
    <source>
        <dbReference type="ARBA" id="ARBA00022989"/>
    </source>
</evidence>
<feature type="transmembrane region" description="Helical" evidence="6">
    <location>
        <begin position="187"/>
        <end position="205"/>
    </location>
</feature>
<feature type="transmembrane region" description="Helical" evidence="6">
    <location>
        <begin position="12"/>
        <end position="32"/>
    </location>
</feature>
<evidence type="ECO:0000256" key="5">
    <source>
        <dbReference type="ARBA" id="ARBA00023136"/>
    </source>
</evidence>
<keyword evidence="2" id="KW-1003">Cell membrane</keyword>
<sequence length="247" mass="27444">MMSSRVYDLPTRVFHWIFAGSLITAFTISNTIDDENLAFSYHMIFGLIMVFSVVIRIIWGLFGSKHAKFSDFSLNLKNLVSYLKGILTGTNRKWVGHNPASSWAAVIMMILALGLGVSGVLMITGVAGEVLEEVHELLANTFLVVVILHIAGVIIHQSKHKDSIAMSMVTGFKQDLPETTEPVSRHLGVGLLFLFLTVGFSAYLIQNFDSSSRTLSIFGSQLQLYENEGDDFDGYKHGESEEHEEHD</sequence>
<keyword evidence="3 6" id="KW-0812">Transmembrane</keyword>
<evidence type="ECO:0000313" key="9">
    <source>
        <dbReference type="Proteomes" id="UP001239782"/>
    </source>
</evidence>
<evidence type="ECO:0000259" key="7">
    <source>
        <dbReference type="Pfam" id="PF01292"/>
    </source>
</evidence>
<evidence type="ECO:0000256" key="2">
    <source>
        <dbReference type="ARBA" id="ARBA00022475"/>
    </source>
</evidence>
<organism evidence="8 9">
    <name type="scientific">Pleionea litopenaei</name>
    <dbReference type="NCBI Taxonomy" id="3070815"/>
    <lineage>
        <taxon>Bacteria</taxon>
        <taxon>Pseudomonadati</taxon>
        <taxon>Pseudomonadota</taxon>
        <taxon>Gammaproteobacteria</taxon>
        <taxon>Oceanospirillales</taxon>
        <taxon>Pleioneaceae</taxon>
        <taxon>Pleionea</taxon>
    </lineage>
</organism>
<feature type="domain" description="Cytochrome b561 bacterial/Ni-hydrogenase" evidence="7">
    <location>
        <begin position="6"/>
        <end position="171"/>
    </location>
</feature>
<dbReference type="PANTHER" id="PTHR30485">
    <property type="entry name" value="NI/FE-HYDROGENASE 1 B-TYPE CYTOCHROME SUBUNIT"/>
    <property type="match status" value="1"/>
</dbReference>
<dbReference type="Gene3D" id="1.20.950.20">
    <property type="entry name" value="Transmembrane di-heme cytochromes, Chain C"/>
    <property type="match status" value="1"/>
</dbReference>
<accession>A0AA51RSS2</accession>
<dbReference type="PANTHER" id="PTHR30485:SF2">
    <property type="entry name" value="BLL0597 PROTEIN"/>
    <property type="match status" value="1"/>
</dbReference>
<feature type="transmembrane region" description="Helical" evidence="6">
    <location>
        <begin position="137"/>
        <end position="156"/>
    </location>
</feature>
<feature type="transmembrane region" description="Helical" evidence="6">
    <location>
        <begin position="38"/>
        <end position="59"/>
    </location>
</feature>
<dbReference type="EMBL" id="CP133548">
    <property type="protein sequence ID" value="WMS86833.1"/>
    <property type="molecule type" value="Genomic_DNA"/>
</dbReference>
<evidence type="ECO:0000256" key="3">
    <source>
        <dbReference type="ARBA" id="ARBA00022692"/>
    </source>
</evidence>
<dbReference type="GO" id="GO:0005886">
    <property type="term" value="C:plasma membrane"/>
    <property type="evidence" value="ECO:0007669"/>
    <property type="project" value="UniProtKB-SubCell"/>
</dbReference>
<keyword evidence="9" id="KW-1185">Reference proteome</keyword>
<dbReference type="InterPro" id="IPR016174">
    <property type="entry name" value="Di-haem_cyt_TM"/>
</dbReference>
<proteinExistence type="predicted"/>
<dbReference type="AlphaFoldDB" id="A0AA51RSS2"/>
<evidence type="ECO:0000313" key="8">
    <source>
        <dbReference type="EMBL" id="WMS86833.1"/>
    </source>
</evidence>
<dbReference type="InterPro" id="IPR011577">
    <property type="entry name" value="Cyt_b561_bac/Ni-Hgenase"/>
</dbReference>
<comment type="subcellular location">
    <subcellularLocation>
        <location evidence="1">Cell membrane</location>
        <topology evidence="1">Multi-pass membrane protein</topology>
    </subcellularLocation>
</comment>
<dbReference type="GO" id="GO:0022904">
    <property type="term" value="P:respiratory electron transport chain"/>
    <property type="evidence" value="ECO:0007669"/>
    <property type="project" value="InterPro"/>
</dbReference>
<dbReference type="KEGG" id="plei:Q9312_16555"/>
<dbReference type="InterPro" id="IPR051542">
    <property type="entry name" value="Hydrogenase_cytochrome"/>
</dbReference>
<evidence type="ECO:0000256" key="1">
    <source>
        <dbReference type="ARBA" id="ARBA00004651"/>
    </source>
</evidence>
<gene>
    <name evidence="8" type="ORF">Q9312_16555</name>
</gene>
<dbReference type="SUPFAM" id="SSF81342">
    <property type="entry name" value="Transmembrane di-heme cytochromes"/>
    <property type="match status" value="1"/>
</dbReference>
<dbReference type="RefSeq" id="WP_309201978.1">
    <property type="nucleotide sequence ID" value="NZ_CP133548.1"/>
</dbReference>
<dbReference type="GO" id="GO:0009055">
    <property type="term" value="F:electron transfer activity"/>
    <property type="evidence" value="ECO:0007669"/>
    <property type="project" value="InterPro"/>
</dbReference>
<dbReference type="Pfam" id="PF01292">
    <property type="entry name" value="Ni_hydr_CYTB"/>
    <property type="match status" value="1"/>
</dbReference>
<dbReference type="GO" id="GO:0020037">
    <property type="term" value="F:heme binding"/>
    <property type="evidence" value="ECO:0007669"/>
    <property type="project" value="TreeGrafter"/>
</dbReference>
<keyword evidence="5 6" id="KW-0472">Membrane</keyword>
<keyword evidence="4 6" id="KW-1133">Transmembrane helix</keyword>
<dbReference type="Proteomes" id="UP001239782">
    <property type="component" value="Chromosome"/>
</dbReference>